<feature type="compositionally biased region" description="Basic and acidic residues" evidence="1">
    <location>
        <begin position="553"/>
        <end position="563"/>
    </location>
</feature>
<dbReference type="InterPro" id="IPR013083">
    <property type="entry name" value="Znf_RING/FYVE/PHD"/>
</dbReference>
<dbReference type="Pfam" id="PF22893">
    <property type="entry name" value="ULD_2"/>
    <property type="match status" value="1"/>
</dbReference>
<name>A0A9P8FRS7_AURME</name>
<dbReference type="Proteomes" id="UP000729357">
    <property type="component" value="Unassembled WGS sequence"/>
</dbReference>
<dbReference type="AlphaFoldDB" id="A0A9P8FRS7"/>
<feature type="non-terminal residue" evidence="3">
    <location>
        <position position="615"/>
    </location>
</feature>
<sequence length="615" mass="70768">MEEIALFVLPMDPDGDENEQVKEIAEEKSQHAEDVNSSFTKRELVEEDAGKAPIRFTDVLGREYILPWTTMKNWTSLENTLVSAFLDIERIRPYVMNGNYRLIGPSNDVVLPKDWESLVQPGWEVQMQLWPVTETSEEDIESSLGVATEWNRQGLRARSPVLQPEVESVVKSRIPPIDNEVKEDNGNIVCICGTRHEAGLKLQCNTCKSWQHGICYYATEADRPDERDIVCICGTRHEGGFLVQCNTCKNWQFDISDNVTEADLHDDYQPQWLDADQAKERQKKQVQPQGLGVVTDTDAAADERASLRQRLREYEEEEEHEAHQRFLRRQEREEEEARKHMENQALSNDQKEKKEAEDRAKKEEQARIDSAMRERLERIGWSQQEIELALDPEKAEKEKKKKKKHRHAGDVYIEDDIIVVGAAPSLPDAPLAVAVGFPQHHVPVYPRIHRKYLDIETLEHYRVPWEFDRANPEYVILLRELDKYETDVLFEHTRRRRGQKNEATLADVALPIKAHYNIDGVGRIQSVATMKDKAGKQIDLDVADTAEISEESQEPRTSQRRDAEAFVQLKADLAKMRLRKEQGMKGKGSQLQDFNLYGDGNAEAQQTESFSSNKD</sequence>
<dbReference type="Gene3D" id="3.30.40.10">
    <property type="entry name" value="Zinc/RING finger domain, C3HC4 (zinc finger)"/>
    <property type="match status" value="2"/>
</dbReference>
<evidence type="ECO:0000313" key="3">
    <source>
        <dbReference type="EMBL" id="KAG9982092.1"/>
    </source>
</evidence>
<dbReference type="EMBL" id="JAHFXS010000761">
    <property type="protein sequence ID" value="KAG9982092.1"/>
    <property type="molecule type" value="Genomic_DNA"/>
</dbReference>
<feature type="region of interest" description="Disordered" evidence="1">
    <location>
        <begin position="578"/>
        <end position="615"/>
    </location>
</feature>
<dbReference type="SUPFAM" id="SSF57903">
    <property type="entry name" value="FYVE/PHD zinc finger"/>
    <property type="match status" value="2"/>
</dbReference>
<dbReference type="InterPro" id="IPR054464">
    <property type="entry name" value="ULD_fung"/>
</dbReference>
<dbReference type="InterPro" id="IPR011011">
    <property type="entry name" value="Znf_FYVE_PHD"/>
</dbReference>
<reference evidence="3" key="1">
    <citation type="journal article" date="2021" name="J Fungi (Basel)">
        <title>Virulence traits and population genomics of the black yeast Aureobasidium melanogenum.</title>
        <authorList>
            <person name="Cernosa A."/>
            <person name="Sun X."/>
            <person name="Gostincar C."/>
            <person name="Fang C."/>
            <person name="Gunde-Cimerman N."/>
            <person name="Song Z."/>
        </authorList>
    </citation>
    <scope>NUCLEOTIDE SEQUENCE</scope>
    <source>
        <strain evidence="3">EXF-9298</strain>
    </source>
</reference>
<proteinExistence type="predicted"/>
<organism evidence="3 4">
    <name type="scientific">Aureobasidium melanogenum</name>
    <name type="common">Aureobasidium pullulans var. melanogenum</name>
    <dbReference type="NCBI Taxonomy" id="46634"/>
    <lineage>
        <taxon>Eukaryota</taxon>
        <taxon>Fungi</taxon>
        <taxon>Dikarya</taxon>
        <taxon>Ascomycota</taxon>
        <taxon>Pezizomycotina</taxon>
        <taxon>Dothideomycetes</taxon>
        <taxon>Dothideomycetidae</taxon>
        <taxon>Dothideales</taxon>
        <taxon>Saccotheciaceae</taxon>
        <taxon>Aureobasidium</taxon>
    </lineage>
</organism>
<feature type="compositionally biased region" description="Basic and acidic residues" evidence="1">
    <location>
        <begin position="320"/>
        <end position="342"/>
    </location>
</feature>
<gene>
    <name evidence="3" type="ORF">KCU98_g7017</name>
</gene>
<feature type="compositionally biased region" description="Basic and acidic residues" evidence="1">
    <location>
        <begin position="349"/>
        <end position="367"/>
    </location>
</feature>
<feature type="region of interest" description="Disordered" evidence="1">
    <location>
        <begin position="544"/>
        <end position="563"/>
    </location>
</feature>
<reference evidence="3" key="2">
    <citation type="submission" date="2021-08" db="EMBL/GenBank/DDBJ databases">
        <authorList>
            <person name="Gostincar C."/>
            <person name="Sun X."/>
            <person name="Song Z."/>
            <person name="Gunde-Cimerman N."/>
        </authorList>
    </citation>
    <scope>NUCLEOTIDE SEQUENCE</scope>
    <source>
        <strain evidence="3">EXF-9298</strain>
    </source>
</reference>
<evidence type="ECO:0000313" key="4">
    <source>
        <dbReference type="Proteomes" id="UP000729357"/>
    </source>
</evidence>
<keyword evidence="4" id="KW-1185">Reference proteome</keyword>
<feature type="compositionally biased region" description="Polar residues" evidence="1">
    <location>
        <begin position="603"/>
        <end position="615"/>
    </location>
</feature>
<protein>
    <recommendedName>
        <fullName evidence="2">Ubiquitin-like domain-containing protein</fullName>
    </recommendedName>
</protein>
<feature type="domain" description="Ubiquitin-like" evidence="2">
    <location>
        <begin position="51"/>
        <end position="131"/>
    </location>
</feature>
<evidence type="ECO:0000259" key="2">
    <source>
        <dbReference type="Pfam" id="PF22893"/>
    </source>
</evidence>
<accession>A0A9P8FRS7</accession>
<feature type="region of interest" description="Disordered" evidence="1">
    <location>
        <begin position="313"/>
        <end position="367"/>
    </location>
</feature>
<evidence type="ECO:0000256" key="1">
    <source>
        <dbReference type="SAM" id="MobiDB-lite"/>
    </source>
</evidence>
<comment type="caution">
    <text evidence="3">The sequence shown here is derived from an EMBL/GenBank/DDBJ whole genome shotgun (WGS) entry which is preliminary data.</text>
</comment>
<feature type="region of interest" description="Disordered" evidence="1">
    <location>
        <begin position="278"/>
        <end position="301"/>
    </location>
</feature>